<reference evidence="2" key="1">
    <citation type="submission" date="2015-04" db="UniProtKB">
        <authorList>
            <consortium name="EnsemblPlants"/>
        </authorList>
    </citation>
    <scope>IDENTIFICATION</scope>
</reference>
<keyword evidence="3" id="KW-1185">Reference proteome</keyword>
<evidence type="ECO:0000256" key="1">
    <source>
        <dbReference type="SAM" id="MobiDB-lite"/>
    </source>
</evidence>
<dbReference type="Gramene" id="OMERI09G04580.1">
    <property type="protein sequence ID" value="OMERI09G04580.1"/>
    <property type="gene ID" value="OMERI09G04580"/>
</dbReference>
<dbReference type="EnsemblPlants" id="OMERI09G04580.1">
    <property type="protein sequence ID" value="OMERI09G04580.1"/>
    <property type="gene ID" value="OMERI09G04580"/>
</dbReference>
<name>A0A0E0EQU1_9ORYZ</name>
<evidence type="ECO:0000313" key="2">
    <source>
        <dbReference type="EnsemblPlants" id="OMERI09G04580.1"/>
    </source>
</evidence>
<dbReference type="HOGENOM" id="CLU_1362336_0_0_1"/>
<sequence length="201" mass="21571">MNSLCEDRYIKLTCLGTHRILIHYARQMQCLYYNVLMNEVGMDSWEEYTERDREDVRALIDKIVDLCRSSIPRPPHDVSSVGSSSTTPLAAGAPCGVACLNGGITWFAPVACRQSVCFPRPRPPFSAARRRAVELSPGAAAVAAPVLAATTSASPPLPGRHATPAPPPLAAVSARRRSGPHRPPRERERGSGEEGEGTGGS</sequence>
<accession>A0A0E0EQU1</accession>
<protein>
    <submittedName>
        <fullName evidence="2">Uncharacterized protein</fullName>
    </submittedName>
</protein>
<dbReference type="Proteomes" id="UP000008021">
    <property type="component" value="Chromosome 9"/>
</dbReference>
<dbReference type="AlphaFoldDB" id="A0A0E0EQU1"/>
<proteinExistence type="predicted"/>
<reference evidence="2" key="2">
    <citation type="submission" date="2018-05" db="EMBL/GenBank/DDBJ databases">
        <title>OmerRS3 (Oryza meridionalis Reference Sequence Version 3).</title>
        <authorList>
            <person name="Zhang J."/>
            <person name="Kudrna D."/>
            <person name="Lee S."/>
            <person name="Talag J."/>
            <person name="Welchert J."/>
            <person name="Wing R.A."/>
        </authorList>
    </citation>
    <scope>NUCLEOTIDE SEQUENCE [LARGE SCALE GENOMIC DNA]</scope>
    <source>
        <strain evidence="2">cv. OR44</strain>
    </source>
</reference>
<organism evidence="2">
    <name type="scientific">Oryza meridionalis</name>
    <dbReference type="NCBI Taxonomy" id="40149"/>
    <lineage>
        <taxon>Eukaryota</taxon>
        <taxon>Viridiplantae</taxon>
        <taxon>Streptophyta</taxon>
        <taxon>Embryophyta</taxon>
        <taxon>Tracheophyta</taxon>
        <taxon>Spermatophyta</taxon>
        <taxon>Magnoliopsida</taxon>
        <taxon>Liliopsida</taxon>
        <taxon>Poales</taxon>
        <taxon>Poaceae</taxon>
        <taxon>BOP clade</taxon>
        <taxon>Oryzoideae</taxon>
        <taxon>Oryzeae</taxon>
        <taxon>Oryzinae</taxon>
        <taxon>Oryza</taxon>
    </lineage>
</organism>
<feature type="region of interest" description="Disordered" evidence="1">
    <location>
        <begin position="151"/>
        <end position="201"/>
    </location>
</feature>
<evidence type="ECO:0000313" key="3">
    <source>
        <dbReference type="Proteomes" id="UP000008021"/>
    </source>
</evidence>
<feature type="compositionally biased region" description="Basic and acidic residues" evidence="1">
    <location>
        <begin position="183"/>
        <end position="192"/>
    </location>
</feature>